<feature type="region of interest" description="Disordered" evidence="6">
    <location>
        <begin position="1"/>
        <end position="91"/>
    </location>
</feature>
<proteinExistence type="inferred from homology"/>
<dbReference type="Pfam" id="PF09335">
    <property type="entry name" value="VTT_dom"/>
    <property type="match status" value="1"/>
</dbReference>
<dbReference type="PANTHER" id="PTHR43220">
    <property type="match status" value="1"/>
</dbReference>
<evidence type="ECO:0000313" key="9">
    <source>
        <dbReference type="EMBL" id="KNE69633.1"/>
    </source>
</evidence>
<feature type="transmembrane region" description="Helical" evidence="7">
    <location>
        <begin position="184"/>
        <end position="208"/>
    </location>
</feature>
<sequence>MHPSPPNHNGGDDARRSRAFSNAALPATLPVTQPAPRRAPPRSRSADAAITVSPSPRHPSPPPRSRSRSRPPTFPSYGTIPALPKAAEPDDEQLLSAPVAGSMWRWCAGFRETVMRTFRPTAPVVASKHVEVDAGAVDNASSSAGSTLTGDTVVEITAAADDLDLAVREVDVGALAPPPRIHPALAALSVVAVYVVLLAVVAVTAPPLTPSQRQHIRLPHTIAQLKQVAGEVAGLASTHRATVMAAYSVLFTFLQTFAIPGSLMLTLLAGALYPLPVALLLVSACSAIGASACYILARACGRAVVSRLSPLRVAAWRREVDRHAHDLLPYMVFLRVTPLFPNWLVNVAAPHLGVPLRVFFAGTFLGVMPPGFVYVHAGASLQDLTEDKFRLWTPLNVAAMGMLGALSLLPVLVGRRRRRQLALDEEEVQGVEQVDGERQPLLG</sequence>
<keyword evidence="2 7" id="KW-0812">Transmembrane</keyword>
<gene>
    <name evidence="9" type="ORF">AMAG_14188</name>
</gene>
<dbReference type="STRING" id="578462.A0A0L0T487"/>
<evidence type="ECO:0000256" key="2">
    <source>
        <dbReference type="ARBA" id="ARBA00022692"/>
    </source>
</evidence>
<dbReference type="PANTHER" id="PTHR43220:SF18">
    <property type="entry name" value="TRANSMEMBRANE PROTEIN 41B"/>
    <property type="match status" value="1"/>
</dbReference>
<dbReference type="Proteomes" id="UP000054350">
    <property type="component" value="Unassembled WGS sequence"/>
</dbReference>
<dbReference type="InterPro" id="IPR032816">
    <property type="entry name" value="VTT_dom"/>
</dbReference>
<feature type="transmembrane region" description="Helical" evidence="7">
    <location>
        <begin position="275"/>
        <end position="297"/>
    </location>
</feature>
<organism evidence="9 10">
    <name type="scientific">Allomyces macrogynus (strain ATCC 38327)</name>
    <name type="common">Allomyces javanicus var. macrogynus</name>
    <dbReference type="NCBI Taxonomy" id="578462"/>
    <lineage>
        <taxon>Eukaryota</taxon>
        <taxon>Fungi</taxon>
        <taxon>Fungi incertae sedis</taxon>
        <taxon>Blastocladiomycota</taxon>
        <taxon>Blastocladiomycetes</taxon>
        <taxon>Blastocladiales</taxon>
        <taxon>Blastocladiaceae</taxon>
        <taxon>Allomyces</taxon>
    </lineage>
</organism>
<evidence type="ECO:0000259" key="8">
    <source>
        <dbReference type="Pfam" id="PF09335"/>
    </source>
</evidence>
<evidence type="ECO:0000256" key="1">
    <source>
        <dbReference type="ARBA" id="ARBA00004141"/>
    </source>
</evidence>
<dbReference type="GO" id="GO:0016020">
    <property type="term" value="C:membrane"/>
    <property type="evidence" value="ECO:0007669"/>
    <property type="project" value="UniProtKB-SubCell"/>
</dbReference>
<evidence type="ECO:0000313" key="10">
    <source>
        <dbReference type="Proteomes" id="UP000054350"/>
    </source>
</evidence>
<keyword evidence="4 7" id="KW-0472">Membrane</keyword>
<feature type="transmembrane region" description="Helical" evidence="7">
    <location>
        <begin position="391"/>
        <end position="413"/>
    </location>
</feature>
<dbReference type="AlphaFoldDB" id="A0A0L0T487"/>
<dbReference type="InterPro" id="IPR045014">
    <property type="entry name" value="TM41A/B"/>
</dbReference>
<reference evidence="9 10" key="1">
    <citation type="submission" date="2009-11" db="EMBL/GenBank/DDBJ databases">
        <title>Annotation of Allomyces macrogynus ATCC 38327.</title>
        <authorList>
            <consortium name="The Broad Institute Genome Sequencing Platform"/>
            <person name="Russ C."/>
            <person name="Cuomo C."/>
            <person name="Burger G."/>
            <person name="Gray M.W."/>
            <person name="Holland P.W.H."/>
            <person name="King N."/>
            <person name="Lang F.B.F."/>
            <person name="Roger A.J."/>
            <person name="Ruiz-Trillo I."/>
            <person name="Young S.K."/>
            <person name="Zeng Q."/>
            <person name="Gargeya S."/>
            <person name="Fitzgerald M."/>
            <person name="Haas B."/>
            <person name="Abouelleil A."/>
            <person name="Alvarado L."/>
            <person name="Arachchi H.M."/>
            <person name="Berlin A."/>
            <person name="Chapman S.B."/>
            <person name="Gearin G."/>
            <person name="Goldberg J."/>
            <person name="Griggs A."/>
            <person name="Gujja S."/>
            <person name="Hansen M."/>
            <person name="Heiman D."/>
            <person name="Howarth C."/>
            <person name="Larimer J."/>
            <person name="Lui A."/>
            <person name="MacDonald P.J.P."/>
            <person name="McCowen C."/>
            <person name="Montmayeur A."/>
            <person name="Murphy C."/>
            <person name="Neiman D."/>
            <person name="Pearson M."/>
            <person name="Priest M."/>
            <person name="Roberts A."/>
            <person name="Saif S."/>
            <person name="Shea T."/>
            <person name="Sisk P."/>
            <person name="Stolte C."/>
            <person name="Sykes S."/>
            <person name="Wortman J."/>
            <person name="Nusbaum C."/>
            <person name="Birren B."/>
        </authorList>
    </citation>
    <scope>NUCLEOTIDE SEQUENCE [LARGE SCALE GENOMIC DNA]</scope>
    <source>
        <strain evidence="9 10">ATCC 38327</strain>
    </source>
</reference>
<feature type="transmembrane region" description="Helical" evidence="7">
    <location>
        <begin position="358"/>
        <end position="379"/>
    </location>
</feature>
<feature type="transmembrane region" description="Helical" evidence="7">
    <location>
        <begin position="245"/>
        <end position="269"/>
    </location>
</feature>
<evidence type="ECO:0000256" key="6">
    <source>
        <dbReference type="SAM" id="MobiDB-lite"/>
    </source>
</evidence>
<keyword evidence="10" id="KW-1185">Reference proteome</keyword>
<reference evidence="10" key="2">
    <citation type="submission" date="2009-11" db="EMBL/GenBank/DDBJ databases">
        <title>The Genome Sequence of Allomyces macrogynus strain ATCC 38327.</title>
        <authorList>
            <consortium name="The Broad Institute Genome Sequencing Platform"/>
            <person name="Russ C."/>
            <person name="Cuomo C."/>
            <person name="Shea T."/>
            <person name="Young S.K."/>
            <person name="Zeng Q."/>
            <person name="Koehrsen M."/>
            <person name="Haas B."/>
            <person name="Borodovsky M."/>
            <person name="Guigo R."/>
            <person name="Alvarado L."/>
            <person name="Berlin A."/>
            <person name="Borenstein D."/>
            <person name="Chen Z."/>
            <person name="Engels R."/>
            <person name="Freedman E."/>
            <person name="Gellesch M."/>
            <person name="Goldberg J."/>
            <person name="Griggs A."/>
            <person name="Gujja S."/>
            <person name="Heiman D."/>
            <person name="Hepburn T."/>
            <person name="Howarth C."/>
            <person name="Jen D."/>
            <person name="Larson L."/>
            <person name="Lewis B."/>
            <person name="Mehta T."/>
            <person name="Park D."/>
            <person name="Pearson M."/>
            <person name="Roberts A."/>
            <person name="Saif S."/>
            <person name="Shenoy N."/>
            <person name="Sisk P."/>
            <person name="Stolte C."/>
            <person name="Sykes S."/>
            <person name="Walk T."/>
            <person name="White J."/>
            <person name="Yandava C."/>
            <person name="Burger G."/>
            <person name="Gray M.W."/>
            <person name="Holland P.W.H."/>
            <person name="King N."/>
            <person name="Lang F.B.F."/>
            <person name="Roger A.J."/>
            <person name="Ruiz-Trillo I."/>
            <person name="Lander E."/>
            <person name="Nusbaum C."/>
        </authorList>
    </citation>
    <scope>NUCLEOTIDE SEQUENCE [LARGE SCALE GENOMIC DNA]</scope>
    <source>
        <strain evidence="10">ATCC 38327</strain>
    </source>
</reference>
<feature type="compositionally biased region" description="Low complexity" evidence="6">
    <location>
        <begin position="42"/>
        <end position="55"/>
    </location>
</feature>
<name>A0A0L0T487_ALLM3</name>
<evidence type="ECO:0000256" key="4">
    <source>
        <dbReference type="ARBA" id="ARBA00023136"/>
    </source>
</evidence>
<dbReference type="EMBL" id="GG745361">
    <property type="protein sequence ID" value="KNE69633.1"/>
    <property type="molecule type" value="Genomic_DNA"/>
</dbReference>
<comment type="subcellular location">
    <subcellularLocation>
        <location evidence="1">Membrane</location>
        <topology evidence="1">Multi-pass membrane protein</topology>
    </subcellularLocation>
</comment>
<feature type="domain" description="VTT" evidence="8">
    <location>
        <begin position="259"/>
        <end position="379"/>
    </location>
</feature>
<evidence type="ECO:0000256" key="5">
    <source>
        <dbReference type="ARBA" id="ARBA00025797"/>
    </source>
</evidence>
<evidence type="ECO:0000256" key="7">
    <source>
        <dbReference type="SAM" id="Phobius"/>
    </source>
</evidence>
<dbReference type="eggNOG" id="KOG3140">
    <property type="taxonomic scope" value="Eukaryota"/>
</dbReference>
<accession>A0A0L0T487</accession>
<dbReference type="VEuPathDB" id="FungiDB:AMAG_14188"/>
<keyword evidence="3 7" id="KW-1133">Transmembrane helix</keyword>
<dbReference type="GO" id="GO:0000045">
    <property type="term" value="P:autophagosome assembly"/>
    <property type="evidence" value="ECO:0007669"/>
    <property type="project" value="TreeGrafter"/>
</dbReference>
<dbReference type="OrthoDB" id="3364966at2759"/>
<evidence type="ECO:0000256" key="3">
    <source>
        <dbReference type="ARBA" id="ARBA00022989"/>
    </source>
</evidence>
<protein>
    <recommendedName>
        <fullName evidence="8">VTT domain-containing protein</fullName>
    </recommendedName>
</protein>
<comment type="similarity">
    <text evidence="5">Belongs to the TMEM41 family.</text>
</comment>
<dbReference type="OMA" id="PARIMLC"/>